<dbReference type="SUPFAM" id="SSF48371">
    <property type="entry name" value="ARM repeat"/>
    <property type="match status" value="1"/>
</dbReference>
<organism evidence="6 7">
    <name type="scientific">Tilletiaria anomala (strain ATCC 24038 / CBS 436.72 / UBC 951)</name>
    <dbReference type="NCBI Taxonomy" id="1037660"/>
    <lineage>
        <taxon>Eukaryota</taxon>
        <taxon>Fungi</taxon>
        <taxon>Dikarya</taxon>
        <taxon>Basidiomycota</taxon>
        <taxon>Ustilaginomycotina</taxon>
        <taxon>Exobasidiomycetes</taxon>
        <taxon>Georgefischeriales</taxon>
        <taxon>Tilletiariaceae</taxon>
        <taxon>Tilletiaria</taxon>
    </lineage>
</organism>
<dbReference type="InterPro" id="IPR016024">
    <property type="entry name" value="ARM-type_fold"/>
</dbReference>
<dbReference type="InParanoid" id="A0A066W5U5"/>
<reference evidence="6 7" key="1">
    <citation type="submission" date="2014-05" db="EMBL/GenBank/DDBJ databases">
        <title>Draft genome sequence of a rare smut relative, Tilletiaria anomala UBC 951.</title>
        <authorList>
            <consortium name="DOE Joint Genome Institute"/>
            <person name="Toome M."/>
            <person name="Kuo A."/>
            <person name="Henrissat B."/>
            <person name="Lipzen A."/>
            <person name="Tritt A."/>
            <person name="Yoshinaga Y."/>
            <person name="Zane M."/>
            <person name="Barry K."/>
            <person name="Grigoriev I.V."/>
            <person name="Spatafora J.W."/>
            <person name="Aimea M.C."/>
        </authorList>
    </citation>
    <scope>NUCLEOTIDE SEQUENCE [LARGE SCALE GENOMIC DNA]</scope>
    <source>
        <strain evidence="6 7">UBC 951</strain>
    </source>
</reference>
<comment type="similarity">
    <text evidence="2">Belongs to the importin beta family.</text>
</comment>
<dbReference type="GO" id="GO:0005635">
    <property type="term" value="C:nuclear envelope"/>
    <property type="evidence" value="ECO:0007669"/>
    <property type="project" value="TreeGrafter"/>
</dbReference>
<keyword evidence="4" id="KW-0539">Nucleus</keyword>
<dbReference type="GO" id="GO:0031267">
    <property type="term" value="F:small GTPase binding"/>
    <property type="evidence" value="ECO:0007669"/>
    <property type="project" value="InterPro"/>
</dbReference>
<comment type="caution">
    <text evidence="6">The sequence shown here is derived from an EMBL/GenBank/DDBJ whole genome shotgun (WGS) entry which is preliminary data.</text>
</comment>
<dbReference type="STRING" id="1037660.A0A066W5U5"/>
<proteinExistence type="inferred from homology"/>
<feature type="domain" description="Importin N-terminal" evidence="5">
    <location>
        <begin position="32"/>
        <end position="128"/>
    </location>
</feature>
<dbReference type="InterPro" id="IPR001494">
    <property type="entry name" value="Importin-beta_N"/>
</dbReference>
<accession>A0A066W5U5</accession>
<evidence type="ECO:0000313" key="7">
    <source>
        <dbReference type="Proteomes" id="UP000027361"/>
    </source>
</evidence>
<dbReference type="RefSeq" id="XP_013243528.1">
    <property type="nucleotide sequence ID" value="XM_013388074.1"/>
</dbReference>
<dbReference type="GO" id="GO:0005829">
    <property type="term" value="C:cytosol"/>
    <property type="evidence" value="ECO:0007669"/>
    <property type="project" value="TreeGrafter"/>
</dbReference>
<dbReference type="PANTHER" id="PTHR10997">
    <property type="entry name" value="IMPORTIN-7, 8, 11"/>
    <property type="match status" value="1"/>
</dbReference>
<name>A0A066W5U5_TILAU</name>
<keyword evidence="3" id="KW-0813">Transport</keyword>
<evidence type="ECO:0000256" key="1">
    <source>
        <dbReference type="ARBA" id="ARBA00004123"/>
    </source>
</evidence>
<gene>
    <name evidence="6" type="ORF">K437DRAFT_223583</name>
</gene>
<dbReference type="HOGENOM" id="CLU_280210_0_0_1"/>
<dbReference type="Pfam" id="PF25758">
    <property type="entry name" value="TPR_IPO11"/>
    <property type="match status" value="1"/>
</dbReference>
<dbReference type="Gene3D" id="1.25.10.10">
    <property type="entry name" value="Leucine-rich Repeat Variant"/>
    <property type="match status" value="1"/>
</dbReference>
<dbReference type="InterPro" id="IPR058669">
    <property type="entry name" value="TPR_IPO7/11-like"/>
</dbReference>
<evidence type="ECO:0000256" key="4">
    <source>
        <dbReference type="ARBA" id="ARBA00023242"/>
    </source>
</evidence>
<evidence type="ECO:0000259" key="5">
    <source>
        <dbReference type="PROSITE" id="PS50166"/>
    </source>
</evidence>
<dbReference type="OrthoDB" id="361693at2759"/>
<dbReference type="PROSITE" id="PS50166">
    <property type="entry name" value="IMPORTIN_B_NT"/>
    <property type="match status" value="1"/>
</dbReference>
<dbReference type="GO" id="GO:0006606">
    <property type="term" value="P:protein import into nucleus"/>
    <property type="evidence" value="ECO:0007669"/>
    <property type="project" value="TreeGrafter"/>
</dbReference>
<dbReference type="AlphaFoldDB" id="A0A066W5U5"/>
<dbReference type="Proteomes" id="UP000027361">
    <property type="component" value="Unassembled WGS sequence"/>
</dbReference>
<comment type="subcellular location">
    <subcellularLocation>
        <location evidence="1">Nucleus</location>
    </subcellularLocation>
</comment>
<dbReference type="InterPro" id="IPR011989">
    <property type="entry name" value="ARM-like"/>
</dbReference>
<evidence type="ECO:0000313" key="6">
    <source>
        <dbReference type="EMBL" id="KDN46439.1"/>
    </source>
</evidence>
<sequence length="1115" mass="122279">METNGPPIHARAALLSALIKSTSSVPHHLEEARKQLDEWESDTSFWRILLDICFNQYLTVPIDQLERPVSTQGEYDARRTAIRTAGIIRFKNGVDKFWRLRVVRRVGVAIPTEEKTVLRSALLRAIDEPERVIALQASVAIARIARHDYPNAWPDLFTNLQQAIVEAHTHLAQLGPETIGEPSDKGAERQRQTLRLMRAVDIVQRTLKELDSMRMLAGKIRMTELADTLLPTLQPMFAQYFDETFPASAISEDSGASLQGWARSPVRSAQVRTSHLFLKALQRLVVSDAGALSQNATGPRGDRADSVNLAQAFFRSTPKLLQTIATFRRAYIQCLTPSEVSEASALIVAGITKHLLAFGKIFLALLNRDKSKAATWDGWPEVVEWYWQQAQKHALQSAEPSATNNDPSALVHTPSRFVIQTLLLLKSSLSAWKDAAPAQFTSPEFAQSAADTLVGKLMRLSKDELADWEADSEQWSVAESQKQEQFELEIRTAAERTLMVLADAIKPKWSVGHLVWRLFEQSTQLSHTNLEDVLTRDAIYAAVGRLRDRLPVISPGHVPEEDEEPEEQFDLSTVIGTRLAQEAAVGAEAGSSWVIIRRRIAWLMWEWSEHVAPQHRPATYTVLVDLIADMPGVTDVAVRLSAARSLGALADAVEFDAEAFTPFLAPALTRLISLATSTDLQEMNSIKVCTDALSMLIERLGPRVAPFLEQLVSLVPPLWNNPDPEFKAKPSILSFVSKLVRAVELLSGGGSEALLQPMHQIVDSLVRSSFSNDCAPHLGQDALALWARSVHSTTAMTTPLFELLELAPVLLQQAEETPEVCRIVEETALLVPKELVQHHGRAIFSAFSTILADPLSPVVLAPLGTLDFILQALQAAGAGVAVWPQLLQETRLLGLLVGSSLQIKESAIITSSFVSALARITIMAPPEQVLSMFASIAPLLDVQPAAAGSDIIAPLLSLWAKTFENMHSPRKRKATAMALAAVVSSCGQAADATEASVQAICTKLPEMAAVWSDCLGEIREHCGEAQSSFIRSMTSTEGLGQGALDTDEDDWLEDTSPGTARLRNLAESDFVISVDLAQYISSAMSSVQQRFPTIVQASLTAMDPLVLEILMTDLK</sequence>
<dbReference type="GeneID" id="25262431"/>
<keyword evidence="7" id="KW-1185">Reference proteome</keyword>
<protein>
    <submittedName>
        <fullName evidence="6">ARM repeat-containing protein</fullName>
    </submittedName>
</protein>
<dbReference type="EMBL" id="JMSN01000035">
    <property type="protein sequence ID" value="KDN46439.1"/>
    <property type="molecule type" value="Genomic_DNA"/>
</dbReference>
<dbReference type="SMART" id="SM00913">
    <property type="entry name" value="IBN_N"/>
    <property type="match status" value="1"/>
</dbReference>
<dbReference type="PANTHER" id="PTHR10997:SF7">
    <property type="entry name" value="IMPORTIN-11"/>
    <property type="match status" value="1"/>
</dbReference>
<evidence type="ECO:0000256" key="3">
    <source>
        <dbReference type="ARBA" id="ARBA00022448"/>
    </source>
</evidence>
<dbReference type="OMA" id="SFHYVFH"/>
<evidence type="ECO:0000256" key="2">
    <source>
        <dbReference type="ARBA" id="ARBA00007991"/>
    </source>
</evidence>
<dbReference type="FunCoup" id="A0A066W5U5">
    <property type="interactions" value="506"/>
</dbReference>